<evidence type="ECO:0000256" key="3">
    <source>
        <dbReference type="ARBA" id="ARBA00022448"/>
    </source>
</evidence>
<dbReference type="GO" id="GO:0004930">
    <property type="term" value="F:G protein-coupled receptor activity"/>
    <property type="evidence" value="ECO:0007669"/>
    <property type="project" value="InterPro"/>
</dbReference>
<feature type="transmembrane region" description="Helical" evidence="8">
    <location>
        <begin position="232"/>
        <end position="250"/>
    </location>
</feature>
<dbReference type="PANTHER" id="PTHR43057:SF1">
    <property type="entry name" value="ARSENICAL-RESISTANCE PROTEIN 3"/>
    <property type="match status" value="1"/>
</dbReference>
<evidence type="ECO:0000313" key="9">
    <source>
        <dbReference type="EMBL" id="HIH70407.1"/>
    </source>
</evidence>
<keyword evidence="3" id="KW-0813">Transport</keyword>
<name>A0A832RYR0_9EURY</name>
<dbReference type="GO" id="GO:0015105">
    <property type="term" value="F:arsenite transmembrane transporter activity"/>
    <property type="evidence" value="ECO:0007669"/>
    <property type="project" value="TreeGrafter"/>
</dbReference>
<proteinExistence type="inferred from homology"/>
<gene>
    <name evidence="9" type="ORF">HA299_07385</name>
</gene>
<comment type="caution">
    <text evidence="9">The sequence shown here is derived from an EMBL/GenBank/DDBJ whole genome shotgun (WGS) entry which is preliminary data.</text>
</comment>
<keyword evidence="5 8" id="KW-0812">Transmembrane</keyword>
<evidence type="ECO:0000313" key="10">
    <source>
        <dbReference type="Proteomes" id="UP000600363"/>
    </source>
</evidence>
<comment type="subcellular location">
    <subcellularLocation>
        <location evidence="1">Cell membrane</location>
        <topology evidence="1">Multi-pass membrane protein</topology>
    </subcellularLocation>
</comment>
<dbReference type="InterPro" id="IPR038770">
    <property type="entry name" value="Na+/solute_symporter_sf"/>
</dbReference>
<dbReference type="Gene3D" id="1.20.1530.20">
    <property type="match status" value="1"/>
</dbReference>
<feature type="transmembrane region" description="Helical" evidence="8">
    <location>
        <begin position="262"/>
        <end position="283"/>
    </location>
</feature>
<feature type="transmembrane region" description="Helical" evidence="8">
    <location>
        <begin position="91"/>
        <end position="114"/>
    </location>
</feature>
<feature type="transmembrane region" description="Helical" evidence="8">
    <location>
        <begin position="193"/>
        <end position="211"/>
    </location>
</feature>
<keyword evidence="7 8" id="KW-0472">Membrane</keyword>
<dbReference type="InterPro" id="IPR000832">
    <property type="entry name" value="GPCR_2_secretin-like"/>
</dbReference>
<dbReference type="InterPro" id="IPR002657">
    <property type="entry name" value="BilAc:Na_symport/Acr3"/>
</dbReference>
<feature type="transmembrane region" description="Helical" evidence="8">
    <location>
        <begin position="12"/>
        <end position="32"/>
    </location>
</feature>
<feature type="transmembrane region" description="Helical" evidence="8">
    <location>
        <begin position="52"/>
        <end position="71"/>
    </location>
</feature>
<organism evidence="9 10">
    <name type="scientific">Methermicoccus shengliensis</name>
    <dbReference type="NCBI Taxonomy" id="660064"/>
    <lineage>
        <taxon>Archaea</taxon>
        <taxon>Methanobacteriati</taxon>
        <taxon>Methanobacteriota</taxon>
        <taxon>Stenosarchaea group</taxon>
        <taxon>Methanomicrobia</taxon>
        <taxon>Methanosarcinales</taxon>
        <taxon>Methermicoccaceae</taxon>
        <taxon>Methermicoccus</taxon>
    </lineage>
</organism>
<dbReference type="GO" id="GO:0015104">
    <property type="term" value="F:antimonite transmembrane transporter activity"/>
    <property type="evidence" value="ECO:0007669"/>
    <property type="project" value="TreeGrafter"/>
</dbReference>
<feature type="transmembrane region" description="Helical" evidence="8">
    <location>
        <begin position="126"/>
        <end position="150"/>
    </location>
</feature>
<dbReference type="GO" id="GO:0005886">
    <property type="term" value="C:plasma membrane"/>
    <property type="evidence" value="ECO:0007669"/>
    <property type="project" value="UniProtKB-SubCell"/>
</dbReference>
<keyword evidence="4" id="KW-1003">Cell membrane</keyword>
<dbReference type="PRINTS" id="PR00249">
    <property type="entry name" value="GPCRSECRETIN"/>
</dbReference>
<comment type="similarity">
    <text evidence="2">Belongs to the arsenical resistance-3 (ACR3) (TC 2.A.59) family.</text>
</comment>
<sequence>MRPPEFGKFERWLTVYVALCILIGLFIGYLNPGAVKATLESMPMVLEMPAPMVVYIWLMLMPLMLRVDVAYPRQGFISSAFRPVHSKLHKFGALLLATWVLKPLAVSYVAYVMLNLFGSFPLSHVPYYIAGLVLLGCAPASPLLFSLVELTRASASLARHAFSLNMLLMVVLYPLVAYLLLSRFATSPSLTELYSSSVMLVLIPFLLAVGLRRVLIEQKGRAWYKNVFFPKVDALGIAAYFALIIVVFSINSELVLSVPGVVSVLAVPIVLGIIVSFILSLGLSMFMRLGREDGMVAVLSGTVSSYELGAAMGIATIGISSPALLALSLYPLLEMPFLMLCVVLALKMAPPLGGLETLATYRGGRGGR</sequence>
<dbReference type="Pfam" id="PF01758">
    <property type="entry name" value="SBF"/>
    <property type="match status" value="1"/>
</dbReference>
<evidence type="ECO:0000256" key="4">
    <source>
        <dbReference type="ARBA" id="ARBA00022475"/>
    </source>
</evidence>
<evidence type="ECO:0000256" key="8">
    <source>
        <dbReference type="SAM" id="Phobius"/>
    </source>
</evidence>
<evidence type="ECO:0000256" key="7">
    <source>
        <dbReference type="ARBA" id="ARBA00023136"/>
    </source>
</evidence>
<feature type="transmembrane region" description="Helical" evidence="8">
    <location>
        <begin position="162"/>
        <end position="181"/>
    </location>
</feature>
<evidence type="ECO:0000256" key="5">
    <source>
        <dbReference type="ARBA" id="ARBA00022692"/>
    </source>
</evidence>
<dbReference type="GO" id="GO:0015297">
    <property type="term" value="F:antiporter activity"/>
    <property type="evidence" value="ECO:0007669"/>
    <property type="project" value="InterPro"/>
</dbReference>
<dbReference type="RefSeq" id="WP_042686897.1">
    <property type="nucleotide sequence ID" value="NZ_DUIH01000023.1"/>
</dbReference>
<protein>
    <submittedName>
        <fullName evidence="9">Arsenic resistance protein</fullName>
    </submittedName>
</protein>
<evidence type="ECO:0000256" key="1">
    <source>
        <dbReference type="ARBA" id="ARBA00004651"/>
    </source>
</evidence>
<dbReference type="AlphaFoldDB" id="A0A832RYR0"/>
<dbReference type="InterPro" id="IPR004706">
    <property type="entry name" value="Arsenical-R_Acr3"/>
</dbReference>
<dbReference type="PANTHER" id="PTHR43057">
    <property type="entry name" value="ARSENITE EFFLUX TRANSPORTER"/>
    <property type="match status" value="1"/>
</dbReference>
<evidence type="ECO:0000256" key="2">
    <source>
        <dbReference type="ARBA" id="ARBA00010110"/>
    </source>
</evidence>
<reference evidence="9" key="1">
    <citation type="journal article" date="2020" name="bioRxiv">
        <title>A rank-normalized archaeal taxonomy based on genome phylogeny resolves widespread incomplete and uneven classifications.</title>
        <authorList>
            <person name="Rinke C."/>
            <person name="Chuvochina M."/>
            <person name="Mussig A.J."/>
            <person name="Chaumeil P.-A."/>
            <person name="Waite D.W."/>
            <person name="Whitman W.B."/>
            <person name="Parks D.H."/>
            <person name="Hugenholtz P."/>
        </authorList>
    </citation>
    <scope>NUCLEOTIDE SEQUENCE</scope>
    <source>
        <strain evidence="9">UBA12518</strain>
    </source>
</reference>
<dbReference type="Proteomes" id="UP000600363">
    <property type="component" value="Unassembled WGS sequence"/>
</dbReference>
<keyword evidence="6 8" id="KW-1133">Transmembrane helix</keyword>
<evidence type="ECO:0000256" key="6">
    <source>
        <dbReference type="ARBA" id="ARBA00022989"/>
    </source>
</evidence>
<dbReference type="EMBL" id="DUIH01000023">
    <property type="protein sequence ID" value="HIH70407.1"/>
    <property type="molecule type" value="Genomic_DNA"/>
</dbReference>
<accession>A0A832RYR0</accession>